<feature type="coiled-coil region" evidence="4">
    <location>
        <begin position="11"/>
        <end position="41"/>
    </location>
</feature>
<feature type="compositionally biased region" description="Basic residues" evidence="5">
    <location>
        <begin position="350"/>
        <end position="361"/>
    </location>
</feature>
<proteinExistence type="inferred from homology"/>
<comment type="similarity">
    <text evidence="1">Belongs to the type-I restriction system S methylase family.</text>
</comment>
<dbReference type="KEGG" id="vff:VITFI_CDS2842"/>
<dbReference type="GO" id="GO:0003677">
    <property type="term" value="F:DNA binding"/>
    <property type="evidence" value="ECO:0007669"/>
    <property type="project" value="UniProtKB-KW"/>
</dbReference>
<accession>A0A221KI80</accession>
<dbReference type="Proteomes" id="UP000199729">
    <property type="component" value="Chromosome"/>
</dbReference>
<dbReference type="PANTHER" id="PTHR43140">
    <property type="entry name" value="TYPE-1 RESTRICTION ENZYME ECOKI SPECIFICITY PROTEIN"/>
    <property type="match status" value="1"/>
</dbReference>
<feature type="region of interest" description="Disordered" evidence="5">
    <location>
        <begin position="86"/>
        <end position="111"/>
    </location>
</feature>
<keyword evidence="8" id="KW-1185">Reference proteome</keyword>
<dbReference type="GO" id="GO:0009307">
    <property type="term" value="P:DNA restriction-modification system"/>
    <property type="evidence" value="ECO:0007669"/>
    <property type="project" value="UniProtKB-KW"/>
</dbReference>
<name>A0A221KI80_VITFI</name>
<keyword evidence="4" id="KW-0175">Coiled coil</keyword>
<evidence type="ECO:0000256" key="1">
    <source>
        <dbReference type="ARBA" id="ARBA00010923"/>
    </source>
</evidence>
<keyword evidence="2" id="KW-0680">Restriction system</keyword>
<dbReference type="PANTHER" id="PTHR43140:SF1">
    <property type="entry name" value="TYPE I RESTRICTION ENZYME ECOKI SPECIFICITY SUBUNIT"/>
    <property type="match status" value="1"/>
</dbReference>
<dbReference type="SUPFAM" id="SSF116734">
    <property type="entry name" value="DNA methylase specificity domain"/>
    <property type="match status" value="2"/>
</dbReference>
<feature type="region of interest" description="Disordered" evidence="5">
    <location>
        <begin position="341"/>
        <end position="361"/>
    </location>
</feature>
<evidence type="ECO:0000256" key="5">
    <source>
        <dbReference type="SAM" id="MobiDB-lite"/>
    </source>
</evidence>
<dbReference type="InterPro" id="IPR000055">
    <property type="entry name" value="Restrct_endonuc_typeI_TRD"/>
</dbReference>
<keyword evidence="3" id="KW-0238">DNA-binding</keyword>
<evidence type="ECO:0000256" key="2">
    <source>
        <dbReference type="ARBA" id="ARBA00022747"/>
    </source>
</evidence>
<dbReference type="EMBL" id="CP022423">
    <property type="protein sequence ID" value="ASM78619.1"/>
    <property type="molecule type" value="Genomic_DNA"/>
</dbReference>
<dbReference type="InterPro" id="IPR051212">
    <property type="entry name" value="Type-I_RE_S_subunit"/>
</dbReference>
<dbReference type="Pfam" id="PF01420">
    <property type="entry name" value="Methylase_S"/>
    <property type="match status" value="1"/>
</dbReference>
<protein>
    <recommendedName>
        <fullName evidence="6">Type I restriction modification DNA specificity domain-containing protein</fullName>
    </recommendedName>
</protein>
<sequence>MPPVSEQTRIVAKLEELLSDLDAGVAELKAAQKKLKQYRQSLLKSAVEGALTADWRQQNPPAETGAALLQRILQERRARWEAKQLAKFKEQDKTPPKDWQKKYPEPVQPDTTGLPALPEGWVWASLDALISDGPQNGLYLPSDKYGSGTPILRIDDYQIGWHRNRSALNLVDADEAICKTYSLVTGDLVINRVNSMTHLGKSLLIGFQLEGVLFESNMMRATLSTALSGAFIAHYIGSGIGRSRLIKGAKWAVNQASINQQDVRSTPVPLPPTSEQCEIARVLDDQFSAVTDQGSAIDRALQQSTAQRQNILRAAFAGQLVPQDPNDEPASVLLERIRAERAAQGTAKPARGRKPKVQPNA</sequence>
<dbReference type="REBASE" id="212437">
    <property type="entry name" value="S.Vfi15551ORF2839P"/>
</dbReference>
<dbReference type="Gene3D" id="3.90.220.20">
    <property type="entry name" value="DNA methylase specificity domains"/>
    <property type="match status" value="2"/>
</dbReference>
<evidence type="ECO:0000256" key="4">
    <source>
        <dbReference type="SAM" id="Coils"/>
    </source>
</evidence>
<feature type="compositionally biased region" description="Basic and acidic residues" evidence="5">
    <location>
        <begin position="86"/>
        <end position="104"/>
    </location>
</feature>
<evidence type="ECO:0000313" key="8">
    <source>
        <dbReference type="Proteomes" id="UP000199729"/>
    </source>
</evidence>
<evidence type="ECO:0000256" key="3">
    <source>
        <dbReference type="ARBA" id="ARBA00023125"/>
    </source>
</evidence>
<gene>
    <name evidence="7" type="ORF">VITFI_CDS2842</name>
</gene>
<reference evidence="7 8" key="1">
    <citation type="submission" date="2017-07" db="EMBL/GenBank/DDBJ databases">
        <title>Complete Genome Sequence of the cosmetic ferment Vitreoscilla filiformis (ATCC15551).</title>
        <authorList>
            <person name="Contreras S."/>
            <person name="Sagory-Zalkind P."/>
            <person name="Blanquart H."/>
            <person name="Iltis A."/>
            <person name="Morand S.C."/>
        </authorList>
    </citation>
    <scope>NUCLEOTIDE SEQUENCE [LARGE SCALE GENOMIC DNA]</scope>
    <source>
        <strain evidence="7 8">ATCC 15551</strain>
    </source>
</reference>
<dbReference type="InterPro" id="IPR044946">
    <property type="entry name" value="Restrct_endonuc_typeI_TRD_sf"/>
</dbReference>
<feature type="domain" description="Type I restriction modification DNA specificity" evidence="6">
    <location>
        <begin position="245"/>
        <end position="286"/>
    </location>
</feature>
<evidence type="ECO:0000313" key="7">
    <source>
        <dbReference type="EMBL" id="ASM78619.1"/>
    </source>
</evidence>
<evidence type="ECO:0000259" key="6">
    <source>
        <dbReference type="Pfam" id="PF01420"/>
    </source>
</evidence>
<dbReference type="CDD" id="cd17517">
    <property type="entry name" value="RMtype1_S_EcoKI_StySPI-TRD2-CR2_like"/>
    <property type="match status" value="1"/>
</dbReference>
<dbReference type="AlphaFoldDB" id="A0A221KI80"/>
<organism evidence="7 8">
    <name type="scientific">Vitreoscilla filiformis</name>
    <dbReference type="NCBI Taxonomy" id="63"/>
    <lineage>
        <taxon>Bacteria</taxon>
        <taxon>Pseudomonadati</taxon>
        <taxon>Pseudomonadota</taxon>
        <taxon>Betaproteobacteria</taxon>
        <taxon>Neisseriales</taxon>
        <taxon>Neisseriaceae</taxon>
        <taxon>Vitreoscilla</taxon>
    </lineage>
</organism>